<feature type="compositionally biased region" description="Polar residues" evidence="2">
    <location>
        <begin position="11"/>
        <end position="21"/>
    </location>
</feature>
<evidence type="ECO:0000313" key="4">
    <source>
        <dbReference type="EMBL" id="KAH0811812.1"/>
    </source>
</evidence>
<name>A0A8J6HCD7_TENMO</name>
<dbReference type="GO" id="GO:0003964">
    <property type="term" value="F:RNA-directed DNA polymerase activity"/>
    <property type="evidence" value="ECO:0007669"/>
    <property type="project" value="UniProtKB-EC"/>
</dbReference>
<evidence type="ECO:0000256" key="2">
    <source>
        <dbReference type="SAM" id="MobiDB-lite"/>
    </source>
</evidence>
<feature type="region of interest" description="Disordered" evidence="2">
    <location>
        <begin position="1"/>
        <end position="28"/>
    </location>
</feature>
<feature type="compositionally biased region" description="Basic residues" evidence="2">
    <location>
        <begin position="839"/>
        <end position="855"/>
    </location>
</feature>
<organism evidence="4 5">
    <name type="scientific">Tenebrio molitor</name>
    <name type="common">Yellow mealworm beetle</name>
    <dbReference type="NCBI Taxonomy" id="7067"/>
    <lineage>
        <taxon>Eukaryota</taxon>
        <taxon>Metazoa</taxon>
        <taxon>Ecdysozoa</taxon>
        <taxon>Arthropoda</taxon>
        <taxon>Hexapoda</taxon>
        <taxon>Insecta</taxon>
        <taxon>Pterygota</taxon>
        <taxon>Neoptera</taxon>
        <taxon>Endopterygota</taxon>
        <taxon>Coleoptera</taxon>
        <taxon>Polyphaga</taxon>
        <taxon>Cucujiformia</taxon>
        <taxon>Tenebrionidae</taxon>
        <taxon>Tenebrio</taxon>
    </lineage>
</organism>
<feature type="region of interest" description="Disordered" evidence="2">
    <location>
        <begin position="173"/>
        <end position="235"/>
    </location>
</feature>
<dbReference type="CDD" id="cd01647">
    <property type="entry name" value="RT_LTR"/>
    <property type="match status" value="1"/>
</dbReference>
<dbReference type="InterPro" id="IPR011421">
    <property type="entry name" value="BCNT-C"/>
</dbReference>
<dbReference type="Gene3D" id="1.10.340.70">
    <property type="match status" value="1"/>
</dbReference>
<reference evidence="4" key="2">
    <citation type="submission" date="2021-08" db="EMBL/GenBank/DDBJ databases">
        <authorList>
            <person name="Eriksson T."/>
        </authorList>
    </citation>
    <scope>NUCLEOTIDE SEQUENCE</scope>
    <source>
        <strain evidence="4">Stoneville</strain>
        <tissue evidence="4">Whole head</tissue>
    </source>
</reference>
<evidence type="ECO:0000259" key="3">
    <source>
        <dbReference type="PROSITE" id="PS51279"/>
    </source>
</evidence>
<dbReference type="PANTHER" id="PTHR37984:SF5">
    <property type="entry name" value="PROTEIN NYNRIN-LIKE"/>
    <property type="match status" value="1"/>
</dbReference>
<evidence type="ECO:0000256" key="1">
    <source>
        <dbReference type="ARBA" id="ARBA00012493"/>
    </source>
</evidence>
<protein>
    <recommendedName>
        <fullName evidence="1">RNA-directed DNA polymerase</fullName>
        <ecNumber evidence="1">2.7.7.49</ecNumber>
    </recommendedName>
</protein>
<feature type="compositionally biased region" description="Acidic residues" evidence="2">
    <location>
        <begin position="815"/>
        <end position="831"/>
    </location>
</feature>
<dbReference type="InterPro" id="IPR041588">
    <property type="entry name" value="Integrase_H2C2"/>
</dbReference>
<dbReference type="SUPFAM" id="SSF56672">
    <property type="entry name" value="DNA/RNA polymerases"/>
    <property type="match status" value="1"/>
</dbReference>
<dbReference type="InterPro" id="IPR000477">
    <property type="entry name" value="RT_dom"/>
</dbReference>
<reference evidence="4" key="1">
    <citation type="journal article" date="2020" name="J Insects Food Feed">
        <title>The yellow mealworm (Tenebrio molitor) genome: a resource for the emerging insects as food and feed industry.</title>
        <authorList>
            <person name="Eriksson T."/>
            <person name="Andere A."/>
            <person name="Kelstrup H."/>
            <person name="Emery V."/>
            <person name="Picard C."/>
        </authorList>
    </citation>
    <scope>NUCLEOTIDE SEQUENCE</scope>
    <source>
        <strain evidence="4">Stoneville</strain>
        <tissue evidence="4">Whole head</tissue>
    </source>
</reference>
<dbReference type="PROSITE" id="PS51279">
    <property type="entry name" value="BCNT_C"/>
    <property type="match status" value="1"/>
</dbReference>
<dbReference type="PANTHER" id="PTHR37984">
    <property type="entry name" value="PROTEIN CBG26694"/>
    <property type="match status" value="1"/>
</dbReference>
<dbReference type="EC" id="2.7.7.49" evidence="1"/>
<dbReference type="EMBL" id="JABDTM020026535">
    <property type="protein sequence ID" value="KAH0811812.1"/>
    <property type="molecule type" value="Genomic_DNA"/>
</dbReference>
<dbReference type="Pfam" id="PF17921">
    <property type="entry name" value="Integrase_H2C2"/>
    <property type="match status" value="1"/>
</dbReference>
<feature type="region of interest" description="Disordered" evidence="2">
    <location>
        <begin position="782"/>
        <end position="861"/>
    </location>
</feature>
<dbReference type="AlphaFoldDB" id="A0A8J6HCD7"/>
<gene>
    <name evidence="4" type="ORF">GEV33_010980</name>
</gene>
<dbReference type="Pfam" id="PF07572">
    <property type="entry name" value="BCNT"/>
    <property type="match status" value="1"/>
</dbReference>
<feature type="domain" description="BCNT-C" evidence="3">
    <location>
        <begin position="974"/>
        <end position="1025"/>
    </location>
</feature>
<comment type="caution">
    <text evidence="4">The sequence shown here is derived from an EMBL/GenBank/DDBJ whole genome shotgun (WGS) entry which is preliminary data.</text>
</comment>
<dbReference type="Proteomes" id="UP000719412">
    <property type="component" value="Unassembled WGS sequence"/>
</dbReference>
<dbReference type="InterPro" id="IPR043502">
    <property type="entry name" value="DNA/RNA_pol_sf"/>
</dbReference>
<evidence type="ECO:0000313" key="5">
    <source>
        <dbReference type="Proteomes" id="UP000719412"/>
    </source>
</evidence>
<dbReference type="Gene3D" id="3.10.10.10">
    <property type="entry name" value="HIV Type 1 Reverse Transcriptase, subunit A, domain 1"/>
    <property type="match status" value="2"/>
</dbReference>
<sequence>MDRSSYGVFVSKNQTKKSPTPFNHPRERPFTPAIFPLSALPTPQDYQPHPLVPSLAASTFTFGALSWRLSEFFVNHPGHPFNIPRPGARPGGEVRRPRPSDAPPCRVLRHPPEPTETFLQKKKLLAARILPAMTEKQLVATCRTLLRDELVMYSAFASPQTLEELSRGAGYPGAATVPGPISTRTVQNSGGIGETTRGPRPWRRESSTRLHQHRGKGVCRPDRYRSHTQHNPPPVATAHCQARIEDTQELRCTLGKVNFQCKFLVVDRLVQIVVLGYDTDNRSPVFFKNGSANITGKRSQSLRKGLASITAPASPLVERSDKNYRTTPEGPSVPRRIPIPLRHGRHLDNDDNDQAPHPLEGHVVPVTPVPVLRRKENNYPRPGGEMLASGVIEPSTSEYASLVVIVKKKDGQPRFCVDYRRLNAALLGTRRLHFLLSRRCLGTWDTLRHSRIYTAFTTPDGGLYQFRAMPFGLKGAPPTFQRLMGQEVLTGHLRYFIMVYLDDIIVYSTNHEEHVKHLQLVSNGSKFAACNALRKNVTSASEKSSTWGTSFPLKATATSETDPGNPNTKGPPFLTVIPRSVQLVARLPKRPWKWGPTEEEAFRSVKEVLVQPLMRHRPNLKLPYVLQTDASAVLYEEDGSRRRIISWLQITKNERAKLLRWALELQSYQFTIEDCPGKENQLLDMLSRDPKARESQEGGEVTAKVVMRQRVLFSYHDEALAGQPGAQETERSVAQHLHWPKLEESVRRYVRRCLICAQYKRGFSQPAAPQKPRQPKRPFEAITCDLMGPYPQTPTGKDSDTSDEDYLPEKKPEEVVSEVDSDGDPEDDLVGNEDAVEKPRKRTKHAVKSRKKQKHGNCGIEVFTNDEAKQLTEEDRKKKEEDVWADFMKDTGFKSRKERTVNVSANKAEESVKPNDVKLIEKESSTDKVKITEIFQFAGEEVTIEKEVPKDSAQARLLSKAIPESTNKSNGRNMGGLSGISGILSHLGKKPKITTLEKSKLDWDKFKKEENLEEELRTHNKGRDG</sequence>
<feature type="region of interest" description="Disordered" evidence="2">
    <location>
        <begin position="83"/>
        <end position="112"/>
    </location>
</feature>
<dbReference type="InterPro" id="IPR043128">
    <property type="entry name" value="Rev_trsase/Diguanyl_cyclase"/>
</dbReference>
<dbReference type="Gene3D" id="3.30.70.270">
    <property type="match status" value="1"/>
</dbReference>
<dbReference type="InterPro" id="IPR050951">
    <property type="entry name" value="Retrovirus_Pol_polyprotein"/>
</dbReference>
<dbReference type="Pfam" id="PF00078">
    <property type="entry name" value="RVT_1"/>
    <property type="match status" value="1"/>
</dbReference>
<proteinExistence type="predicted"/>
<accession>A0A8J6HCD7</accession>
<keyword evidence="5" id="KW-1185">Reference proteome</keyword>